<evidence type="ECO:0000313" key="4">
    <source>
        <dbReference type="EMBL" id="TDP84334.1"/>
    </source>
</evidence>
<comment type="caution">
    <text evidence="4">The sequence shown here is derived from an EMBL/GenBank/DDBJ whole genome shotgun (WGS) entry which is preliminary data.</text>
</comment>
<gene>
    <name evidence="4" type="ORF">EDD54_2941</name>
</gene>
<dbReference type="Gene3D" id="3.90.1150.10">
    <property type="entry name" value="Aspartate Aminotransferase, domain 1"/>
    <property type="match status" value="1"/>
</dbReference>
<dbReference type="InterPro" id="IPR015424">
    <property type="entry name" value="PyrdxlP-dep_Trfase"/>
</dbReference>
<dbReference type="InterPro" id="IPR015421">
    <property type="entry name" value="PyrdxlP-dep_Trfase_major"/>
</dbReference>
<dbReference type="PANTHER" id="PTHR43713:SF3">
    <property type="entry name" value="GLUTAMATE-1-SEMIALDEHYDE 2,1-AMINOMUTASE 1, CHLOROPLASTIC-RELATED"/>
    <property type="match status" value="1"/>
</dbReference>
<organism evidence="4 5">
    <name type="scientific">Oharaeibacter diazotrophicus</name>
    <dbReference type="NCBI Taxonomy" id="1920512"/>
    <lineage>
        <taxon>Bacteria</taxon>
        <taxon>Pseudomonadati</taxon>
        <taxon>Pseudomonadota</taxon>
        <taxon>Alphaproteobacteria</taxon>
        <taxon>Hyphomicrobiales</taxon>
        <taxon>Pleomorphomonadaceae</taxon>
        <taxon>Oharaeibacter</taxon>
    </lineage>
</organism>
<evidence type="ECO:0000313" key="5">
    <source>
        <dbReference type="Proteomes" id="UP000294547"/>
    </source>
</evidence>
<dbReference type="Proteomes" id="UP000294547">
    <property type="component" value="Unassembled WGS sequence"/>
</dbReference>
<accession>A0A4R6RDX9</accession>
<evidence type="ECO:0000256" key="2">
    <source>
        <dbReference type="ARBA" id="ARBA00022898"/>
    </source>
</evidence>
<keyword evidence="2 3" id="KW-0663">Pyridoxal phosphate</keyword>
<dbReference type="InterPro" id="IPR005814">
    <property type="entry name" value="Aminotrans_3"/>
</dbReference>
<dbReference type="GO" id="GO:0030170">
    <property type="term" value="F:pyridoxal phosphate binding"/>
    <property type="evidence" value="ECO:0007669"/>
    <property type="project" value="InterPro"/>
</dbReference>
<dbReference type="RefSeq" id="WP_126540347.1">
    <property type="nucleotide sequence ID" value="NZ_BSPM01000002.1"/>
</dbReference>
<dbReference type="OrthoDB" id="9801052at2"/>
<dbReference type="InterPro" id="IPR015422">
    <property type="entry name" value="PyrdxlP-dep_Trfase_small"/>
</dbReference>
<reference evidence="4 5" key="1">
    <citation type="submission" date="2019-03" db="EMBL/GenBank/DDBJ databases">
        <title>Genomic Encyclopedia of Type Strains, Phase IV (KMG-IV): sequencing the most valuable type-strain genomes for metagenomic binning, comparative biology and taxonomic classification.</title>
        <authorList>
            <person name="Goeker M."/>
        </authorList>
    </citation>
    <scope>NUCLEOTIDE SEQUENCE [LARGE SCALE GENOMIC DNA]</scope>
    <source>
        <strain evidence="4 5">DSM 102969</strain>
    </source>
</reference>
<proteinExistence type="inferred from homology"/>
<sequence length="454" mass="48074">MTICDHIPNDRVTRVAEAERATFVARNPKSAALAESAGRHMPGGVPLHWMKDFGTPFPLVVDRAEGAELVDADGHLMADFCLGDTGAMFGHAPAPVVAAIRAAVGDGLTAMMPSPDVTRVGEGLADLFGLPFWQVTQTASDANRAVIRWARAITKRPRLLVFAGCYHGQVDDVFVARDEDGRTVNRPGLLGQVVDLSATTVCVPFNDLAAVERELARGDVALVLTEPALTNTAMVLPAPGFLEGVEAACRAAGTLFCLDETHTISTARGGYTRAHGFAPDFFVVGKPIAGGLPAAVFGFTAAVEVAMRRVDAERPHGYSGVGTTLSGNRLQLAAMRACIEEVMTADAYAHMLTLSAVLADGLAAAIARHRLPWSVTRLGARAEIVHSPTPLLDGAHAARTVDHDLEGVIHLFLLNRDVLVTPFHNMTLVSPATTRAHVDRLVVAFDQALDALAG</sequence>
<name>A0A4R6RDX9_9HYPH</name>
<dbReference type="PANTHER" id="PTHR43713">
    <property type="entry name" value="GLUTAMATE-1-SEMIALDEHYDE 2,1-AMINOMUTASE"/>
    <property type="match status" value="1"/>
</dbReference>
<dbReference type="SUPFAM" id="SSF53383">
    <property type="entry name" value="PLP-dependent transferases"/>
    <property type="match status" value="1"/>
</dbReference>
<evidence type="ECO:0000256" key="1">
    <source>
        <dbReference type="ARBA" id="ARBA00001933"/>
    </source>
</evidence>
<dbReference type="AlphaFoldDB" id="A0A4R6RDX9"/>
<dbReference type="Pfam" id="PF00202">
    <property type="entry name" value="Aminotran_3"/>
    <property type="match status" value="1"/>
</dbReference>
<dbReference type="NCBIfam" id="NF005453">
    <property type="entry name" value="PRK07046.1"/>
    <property type="match status" value="1"/>
</dbReference>
<keyword evidence="5" id="KW-1185">Reference proteome</keyword>
<dbReference type="EMBL" id="SNXY01000008">
    <property type="protein sequence ID" value="TDP84334.1"/>
    <property type="molecule type" value="Genomic_DNA"/>
</dbReference>
<comment type="cofactor">
    <cofactor evidence="1">
        <name>pyridoxal 5'-phosphate</name>
        <dbReference type="ChEBI" id="CHEBI:597326"/>
    </cofactor>
</comment>
<evidence type="ECO:0000256" key="3">
    <source>
        <dbReference type="RuleBase" id="RU003560"/>
    </source>
</evidence>
<dbReference type="Gene3D" id="3.40.640.10">
    <property type="entry name" value="Type I PLP-dependent aspartate aminotransferase-like (Major domain)"/>
    <property type="match status" value="1"/>
</dbReference>
<protein>
    <submittedName>
        <fullName evidence="4">Glutamate-1-semialdehyde 2,1-aminomutase</fullName>
    </submittedName>
</protein>
<comment type="similarity">
    <text evidence="3">Belongs to the class-III pyridoxal-phosphate-dependent aminotransferase family.</text>
</comment>
<dbReference type="GO" id="GO:0008483">
    <property type="term" value="F:transaminase activity"/>
    <property type="evidence" value="ECO:0007669"/>
    <property type="project" value="InterPro"/>
</dbReference>